<protein>
    <submittedName>
        <fullName evidence="2">Uncharacterized protein</fullName>
    </submittedName>
</protein>
<dbReference type="EMBL" id="JBHSMD010000003">
    <property type="protein sequence ID" value="MFC5493624.1"/>
    <property type="molecule type" value="Genomic_DNA"/>
</dbReference>
<dbReference type="Proteomes" id="UP001595956">
    <property type="component" value="Unassembled WGS sequence"/>
</dbReference>
<evidence type="ECO:0000256" key="1">
    <source>
        <dbReference type="SAM" id="SignalP"/>
    </source>
</evidence>
<dbReference type="PROSITE" id="PS51257">
    <property type="entry name" value="PROKAR_LIPOPROTEIN"/>
    <property type="match status" value="1"/>
</dbReference>
<name>A0ABW0N0E9_9ACTN</name>
<dbReference type="RefSeq" id="WP_345173000.1">
    <property type="nucleotide sequence ID" value="NZ_BAABFQ010000004.1"/>
</dbReference>
<keyword evidence="1" id="KW-0732">Signal</keyword>
<gene>
    <name evidence="2" type="ORF">ACFPKY_10945</name>
</gene>
<feature type="chain" id="PRO_5046674675" evidence="1">
    <location>
        <begin position="31"/>
        <end position="211"/>
    </location>
</feature>
<keyword evidence="3" id="KW-1185">Reference proteome</keyword>
<evidence type="ECO:0000313" key="3">
    <source>
        <dbReference type="Proteomes" id="UP001595956"/>
    </source>
</evidence>
<organism evidence="2 3">
    <name type="scientific">Nocardioides caricicola</name>
    <dbReference type="NCBI Taxonomy" id="634770"/>
    <lineage>
        <taxon>Bacteria</taxon>
        <taxon>Bacillati</taxon>
        <taxon>Actinomycetota</taxon>
        <taxon>Actinomycetes</taxon>
        <taxon>Propionibacteriales</taxon>
        <taxon>Nocardioidaceae</taxon>
        <taxon>Nocardioides</taxon>
    </lineage>
</organism>
<feature type="signal peptide" evidence="1">
    <location>
        <begin position="1"/>
        <end position="30"/>
    </location>
</feature>
<evidence type="ECO:0000313" key="2">
    <source>
        <dbReference type="EMBL" id="MFC5493624.1"/>
    </source>
</evidence>
<reference evidence="3" key="1">
    <citation type="journal article" date="2019" name="Int. J. Syst. Evol. Microbiol.">
        <title>The Global Catalogue of Microorganisms (GCM) 10K type strain sequencing project: providing services to taxonomists for standard genome sequencing and annotation.</title>
        <authorList>
            <consortium name="The Broad Institute Genomics Platform"/>
            <consortium name="The Broad Institute Genome Sequencing Center for Infectious Disease"/>
            <person name="Wu L."/>
            <person name="Ma J."/>
        </authorList>
    </citation>
    <scope>NUCLEOTIDE SEQUENCE [LARGE SCALE GENOMIC DNA]</scope>
    <source>
        <strain evidence="3">KACC 13778</strain>
    </source>
</reference>
<proteinExistence type="predicted"/>
<accession>A0ABW0N0E9</accession>
<sequence length="211" mass="22127">MKVGINGQRRLAGALLLVGLSAAACGEQTAADPDGRTVATTAASKSTPESILQAFQFLAYDYTPVKSASELEGRAEIAIRGSIDAVVPGRIRGATRIDDVWAARSSGVAVRITESLKGPYDRGEIIWIELSVTPDLLQDSFVQGMPIEAYLVPAQKGTPEFPYGDDGSKIPSEAALWSPAHAQGIAVEYGDGTGTVTPLTHEVDPGESVSD</sequence>
<comment type="caution">
    <text evidence="2">The sequence shown here is derived from an EMBL/GenBank/DDBJ whole genome shotgun (WGS) entry which is preliminary data.</text>
</comment>